<dbReference type="SUPFAM" id="SSF53756">
    <property type="entry name" value="UDP-Glycosyltransferase/glycogen phosphorylase"/>
    <property type="match status" value="1"/>
</dbReference>
<gene>
    <name evidence="3" type="ORF">DSLASN_02950</name>
</gene>
<evidence type="ECO:0008006" key="5">
    <source>
        <dbReference type="Google" id="ProtNLM"/>
    </source>
</evidence>
<proteinExistence type="predicted"/>
<evidence type="ECO:0000256" key="1">
    <source>
        <dbReference type="ARBA" id="ARBA00022676"/>
    </source>
</evidence>
<dbReference type="Pfam" id="PF13692">
    <property type="entry name" value="Glyco_trans_1_4"/>
    <property type="match status" value="1"/>
</dbReference>
<reference evidence="3 4" key="1">
    <citation type="submission" date="2021-02" db="EMBL/GenBank/DDBJ databases">
        <title>Complete genome of Desulfoluna sp. strain ASN36.</title>
        <authorList>
            <person name="Takahashi A."/>
            <person name="Kojima H."/>
            <person name="Fukui M."/>
        </authorList>
    </citation>
    <scope>NUCLEOTIDE SEQUENCE [LARGE SCALE GENOMIC DNA]</scope>
    <source>
        <strain evidence="3 4">ASN36</strain>
    </source>
</reference>
<evidence type="ECO:0000313" key="3">
    <source>
        <dbReference type="EMBL" id="BCS94663.1"/>
    </source>
</evidence>
<evidence type="ECO:0000313" key="4">
    <source>
        <dbReference type="Proteomes" id="UP001320148"/>
    </source>
</evidence>
<protein>
    <recommendedName>
        <fullName evidence="5">Glycosyltransferase</fullName>
    </recommendedName>
</protein>
<keyword evidence="2" id="KW-0808">Transferase</keyword>
<accession>A0ABM7PBV1</accession>
<dbReference type="PANTHER" id="PTHR12526">
    <property type="entry name" value="GLYCOSYLTRANSFERASE"/>
    <property type="match status" value="1"/>
</dbReference>
<keyword evidence="1" id="KW-0328">Glycosyltransferase</keyword>
<keyword evidence="4" id="KW-1185">Reference proteome</keyword>
<dbReference type="Proteomes" id="UP001320148">
    <property type="component" value="Chromosome"/>
</dbReference>
<dbReference type="Gene3D" id="3.40.50.2000">
    <property type="entry name" value="Glycogen Phosphorylase B"/>
    <property type="match status" value="1"/>
</dbReference>
<dbReference type="EMBL" id="AP024488">
    <property type="protein sequence ID" value="BCS94663.1"/>
    <property type="molecule type" value="Genomic_DNA"/>
</dbReference>
<organism evidence="3 4">
    <name type="scientific">Desulfoluna limicola</name>
    <dbReference type="NCBI Taxonomy" id="2810562"/>
    <lineage>
        <taxon>Bacteria</taxon>
        <taxon>Pseudomonadati</taxon>
        <taxon>Thermodesulfobacteriota</taxon>
        <taxon>Desulfobacteria</taxon>
        <taxon>Desulfobacterales</taxon>
        <taxon>Desulfolunaceae</taxon>
        <taxon>Desulfoluna</taxon>
    </lineage>
</organism>
<dbReference type="PANTHER" id="PTHR12526:SF629">
    <property type="entry name" value="TEICHURONIC ACID BIOSYNTHESIS GLYCOSYLTRANSFERASE TUAH-RELATED"/>
    <property type="match status" value="1"/>
</dbReference>
<dbReference type="Gene3D" id="3.40.50.11010">
    <property type="match status" value="1"/>
</dbReference>
<sequence>MSDDYESFSSIPENSKYAEQEIINKADIIFVTAHKLYEKVKLVRNDNVYYLPNGANYSHFCRTSDSQSEPSDIKNLPHPRVIYVGSVADWFDFDTLYHAANRCPDVSFIIIGPSDVNLSHLDKFTNIHMLGGKNYSDIPKYVHFCDAAMIPFKKNKLTDSTNPVKLYEYFSAGLPVVSRNLDEIKRLCSPALLYDTPEEFVDNIQNALTKTKGDPSYYEFAQKNSWDARFSEIISHIEKLI</sequence>
<name>A0ABM7PBV1_9BACT</name>
<evidence type="ECO:0000256" key="2">
    <source>
        <dbReference type="ARBA" id="ARBA00022679"/>
    </source>
</evidence>